<comment type="caution">
    <text evidence="1">The sequence shown here is derived from an EMBL/GenBank/DDBJ whole genome shotgun (WGS) entry which is preliminary data.</text>
</comment>
<protein>
    <recommendedName>
        <fullName evidence="3">PNPLA domain-containing protein</fullName>
    </recommendedName>
</protein>
<dbReference type="GO" id="GO:0004806">
    <property type="term" value="F:triacylglycerol lipase activity"/>
    <property type="evidence" value="ECO:0007669"/>
    <property type="project" value="TreeGrafter"/>
</dbReference>
<dbReference type="GO" id="GO:0016020">
    <property type="term" value="C:membrane"/>
    <property type="evidence" value="ECO:0007669"/>
    <property type="project" value="TreeGrafter"/>
</dbReference>
<reference evidence="1 2" key="1">
    <citation type="submission" date="2020-04" db="EMBL/GenBank/DDBJ databases">
        <title>Perkinsus chesapeaki whole genome sequence.</title>
        <authorList>
            <person name="Bogema D.R."/>
        </authorList>
    </citation>
    <scope>NUCLEOTIDE SEQUENCE [LARGE SCALE GENOMIC DNA]</scope>
    <source>
        <strain evidence="1">ATCC PRA-425</strain>
    </source>
</reference>
<dbReference type="SUPFAM" id="SSF52151">
    <property type="entry name" value="FabD/lysophospholipase-like"/>
    <property type="match status" value="1"/>
</dbReference>
<dbReference type="OrthoDB" id="10402535at2759"/>
<dbReference type="GO" id="GO:0055088">
    <property type="term" value="P:lipid homeostasis"/>
    <property type="evidence" value="ECO:0007669"/>
    <property type="project" value="TreeGrafter"/>
</dbReference>
<evidence type="ECO:0008006" key="3">
    <source>
        <dbReference type="Google" id="ProtNLM"/>
    </source>
</evidence>
<dbReference type="PANTHER" id="PTHR12406">
    <property type="entry name" value="CALCIUM-INDEPENDENT PHOSPHOLIPASE A2 IPLA2 -RELATED"/>
    <property type="match status" value="1"/>
</dbReference>
<dbReference type="GO" id="GO:0005811">
    <property type="term" value="C:lipid droplet"/>
    <property type="evidence" value="ECO:0007669"/>
    <property type="project" value="TreeGrafter"/>
</dbReference>
<dbReference type="Proteomes" id="UP000591131">
    <property type="component" value="Unassembled WGS sequence"/>
</dbReference>
<organism evidence="1 2">
    <name type="scientific">Perkinsus chesapeaki</name>
    <name type="common">Clam parasite</name>
    <name type="synonym">Perkinsus andrewsi</name>
    <dbReference type="NCBI Taxonomy" id="330153"/>
    <lineage>
        <taxon>Eukaryota</taxon>
        <taxon>Sar</taxon>
        <taxon>Alveolata</taxon>
        <taxon>Perkinsozoa</taxon>
        <taxon>Perkinsea</taxon>
        <taxon>Perkinsida</taxon>
        <taxon>Perkinsidae</taxon>
        <taxon>Perkinsus</taxon>
    </lineage>
</organism>
<proteinExistence type="predicted"/>
<keyword evidence="2" id="KW-1185">Reference proteome</keyword>
<sequence>MGIFNLIWSQLLAAKRRRSIVILLGVYITYKLVKQLRASAQTKRVDPRLTLALTGSGSRIAYHLGVLACLKDHADLSNVRMSSISGGACMLLVLALQHVEVSELMLVGLRIMERMMKNNGTGAYFLDQEDVMDQVLRDLRVMCHMEDDDIARLSRQHRAYVGVTTLMPYPKHANICIPRTPKEALLTMAASMCIPPFFRTFGRVEGKLAIDGCFSRLYSLPDDHNPSRVIRICPFPWPLSDIRPPIKDLPRTLFEGFVPLRLDWQISIFRQGYNNAEEVLPKLTGPPWNLRKLDNPRNRLEEHIDKCNKLKKRLELRKNHRSELRYHTWAEIPITTTANGG</sequence>
<dbReference type="GO" id="GO:0019433">
    <property type="term" value="P:triglyceride catabolic process"/>
    <property type="evidence" value="ECO:0007669"/>
    <property type="project" value="TreeGrafter"/>
</dbReference>
<name>A0A7J6L459_PERCH</name>
<evidence type="ECO:0000313" key="2">
    <source>
        <dbReference type="Proteomes" id="UP000591131"/>
    </source>
</evidence>
<dbReference type="InterPro" id="IPR033562">
    <property type="entry name" value="PLPL"/>
</dbReference>
<dbReference type="AlphaFoldDB" id="A0A7J6L459"/>
<dbReference type="InterPro" id="IPR016035">
    <property type="entry name" value="Acyl_Trfase/lysoPLipase"/>
</dbReference>
<evidence type="ECO:0000313" key="1">
    <source>
        <dbReference type="EMBL" id="KAF4654047.1"/>
    </source>
</evidence>
<accession>A0A7J6L459</accession>
<dbReference type="EMBL" id="JAAPAO010000765">
    <property type="protein sequence ID" value="KAF4654047.1"/>
    <property type="molecule type" value="Genomic_DNA"/>
</dbReference>
<gene>
    <name evidence="1" type="ORF">FOL47_010165</name>
</gene>
<dbReference type="GO" id="GO:0005737">
    <property type="term" value="C:cytoplasm"/>
    <property type="evidence" value="ECO:0007669"/>
    <property type="project" value="TreeGrafter"/>
</dbReference>
<dbReference type="PANTHER" id="PTHR12406:SF7">
    <property type="entry name" value="PATATIN-LIKE PHOSPHOLIPASE DOMAIN-CONTAINING PROTEIN 4"/>
    <property type="match status" value="1"/>
</dbReference>